<reference evidence="4" key="1">
    <citation type="journal article" date="2019" name="bioRxiv">
        <title>The Genome of the Zebra Mussel, Dreissena polymorpha: A Resource for Invasive Species Research.</title>
        <authorList>
            <person name="McCartney M.A."/>
            <person name="Auch B."/>
            <person name="Kono T."/>
            <person name="Mallez S."/>
            <person name="Zhang Y."/>
            <person name="Obille A."/>
            <person name="Becker A."/>
            <person name="Abrahante J.E."/>
            <person name="Garbe J."/>
            <person name="Badalamenti J.P."/>
            <person name="Herman A."/>
            <person name="Mangelson H."/>
            <person name="Liachko I."/>
            <person name="Sullivan S."/>
            <person name="Sone E.D."/>
            <person name="Koren S."/>
            <person name="Silverstein K.A.T."/>
            <person name="Beckman K.B."/>
            <person name="Gohl D.M."/>
        </authorList>
    </citation>
    <scope>NUCLEOTIDE SEQUENCE</scope>
    <source>
        <strain evidence="4">Duluth1</strain>
        <tissue evidence="4">Whole animal</tissue>
    </source>
</reference>
<dbReference type="OrthoDB" id="6116533at2759"/>
<protein>
    <submittedName>
        <fullName evidence="4">Uncharacterized protein</fullName>
    </submittedName>
</protein>
<feature type="region of interest" description="Disordered" evidence="2">
    <location>
        <begin position="1"/>
        <end position="258"/>
    </location>
</feature>
<feature type="compositionally biased region" description="Polar residues" evidence="2">
    <location>
        <begin position="191"/>
        <end position="234"/>
    </location>
</feature>
<feature type="compositionally biased region" description="Basic and acidic residues" evidence="2">
    <location>
        <begin position="87"/>
        <end position="106"/>
    </location>
</feature>
<accession>A0A9D3YJI1</accession>
<evidence type="ECO:0000313" key="5">
    <source>
        <dbReference type="Proteomes" id="UP000828390"/>
    </source>
</evidence>
<dbReference type="AlphaFoldDB" id="A0A9D3YJI1"/>
<organism evidence="4 5">
    <name type="scientific">Dreissena polymorpha</name>
    <name type="common">Zebra mussel</name>
    <name type="synonym">Mytilus polymorpha</name>
    <dbReference type="NCBI Taxonomy" id="45954"/>
    <lineage>
        <taxon>Eukaryota</taxon>
        <taxon>Metazoa</taxon>
        <taxon>Spiralia</taxon>
        <taxon>Lophotrochozoa</taxon>
        <taxon>Mollusca</taxon>
        <taxon>Bivalvia</taxon>
        <taxon>Autobranchia</taxon>
        <taxon>Heteroconchia</taxon>
        <taxon>Euheterodonta</taxon>
        <taxon>Imparidentia</taxon>
        <taxon>Neoheterodontei</taxon>
        <taxon>Myida</taxon>
        <taxon>Dreissenoidea</taxon>
        <taxon>Dreissenidae</taxon>
        <taxon>Dreissena</taxon>
    </lineage>
</organism>
<keyword evidence="3" id="KW-0812">Transmembrane</keyword>
<feature type="compositionally biased region" description="Basic and acidic residues" evidence="2">
    <location>
        <begin position="33"/>
        <end position="52"/>
    </location>
</feature>
<evidence type="ECO:0000256" key="2">
    <source>
        <dbReference type="SAM" id="MobiDB-lite"/>
    </source>
</evidence>
<feature type="coiled-coil region" evidence="1">
    <location>
        <begin position="486"/>
        <end position="513"/>
    </location>
</feature>
<comment type="caution">
    <text evidence="4">The sequence shown here is derived from an EMBL/GenBank/DDBJ whole genome shotgun (WGS) entry which is preliminary data.</text>
</comment>
<feature type="compositionally biased region" description="Basic and acidic residues" evidence="2">
    <location>
        <begin position="141"/>
        <end position="160"/>
    </location>
</feature>
<sequence length="744" mass="84297">MSNPIADGNTSMPHIDGNQKEKEVNNEVTVQTEHGKPDMPDVDRNQKEKEINNEVTVQTENGKPDMPDVERNQKEKEINNEMTVQTEHGKPGMPDIDRNQTEKEINNKVTVQTEHGKPDMPDVDQNQKEKEINNEVTVQTEHGKPDMPDVDRNQTEKEINNEVTVMKNSISHNTSDNKQGGTDGHNKNDDTGVTATNTPLDQDPNLSQPQPSPDQTKQMAVSAKSGQSKVNSLTGKKKDDAGQQKGKGGNAGTSKSDNNEYYAKLEERLQQLSQRCTSMEETIQNHQNRKNVAYIWIFSSVCIVVIAYAVPSFFFNKEGTASPVSDSRLEAIEEQLRLIKGSLPVNNSQHFQTLQADLVRIEGEFSSKHNVGKQELRDSIEMTTTRFENIKKEVDGFDRAVKEIDKKIDKIVTDIEISFQDKKEIDKKIDKIGTDIEISFQDKIDDVKRHIKTFENLPERVQNLKNQIGHVEDDVRSTRTFAEDILAATNEKLEKREKQIIQLNETLESLDHELNITTGKLNRTKEIQDIIHKNTFDKGSLIIVMLIIIIGLAALGFYVCVYKPWQPRNFSQANVSEAQQALSAVPNRPVLGSTVCIISFKLNRSAEYQALVRSALSTSGFADIMHEITKHTDIPRLPHCKMYIMCVEFSERHVIIEEPGIGLGDMKRTTYEAVSKLGGVLVILYVNHRGSRRIQDLYSTEIYCINRQPQLKTLETHNRFISTYDQLNDRQKDALKQALREALN</sequence>
<evidence type="ECO:0000256" key="1">
    <source>
        <dbReference type="SAM" id="Coils"/>
    </source>
</evidence>
<name>A0A9D3YJI1_DREPO</name>
<feature type="compositionally biased region" description="Polar residues" evidence="2">
    <location>
        <begin position="1"/>
        <end position="12"/>
    </location>
</feature>
<keyword evidence="1" id="KW-0175">Coiled coil</keyword>
<proteinExistence type="predicted"/>
<reference evidence="4" key="2">
    <citation type="submission" date="2020-11" db="EMBL/GenBank/DDBJ databases">
        <authorList>
            <person name="McCartney M.A."/>
            <person name="Auch B."/>
            <person name="Kono T."/>
            <person name="Mallez S."/>
            <person name="Becker A."/>
            <person name="Gohl D.M."/>
            <person name="Silverstein K.A.T."/>
            <person name="Koren S."/>
            <person name="Bechman K.B."/>
            <person name="Herman A."/>
            <person name="Abrahante J.E."/>
            <person name="Garbe J."/>
        </authorList>
    </citation>
    <scope>NUCLEOTIDE SEQUENCE</scope>
    <source>
        <strain evidence="4">Duluth1</strain>
        <tissue evidence="4">Whole animal</tissue>
    </source>
</reference>
<feature type="compositionally biased region" description="Basic and acidic residues" evidence="2">
    <location>
        <begin position="114"/>
        <end position="133"/>
    </location>
</feature>
<evidence type="ECO:0000313" key="4">
    <source>
        <dbReference type="EMBL" id="KAH3700010.1"/>
    </source>
</evidence>
<evidence type="ECO:0000256" key="3">
    <source>
        <dbReference type="SAM" id="Phobius"/>
    </source>
</evidence>
<keyword evidence="3" id="KW-0472">Membrane</keyword>
<keyword evidence="5" id="KW-1185">Reference proteome</keyword>
<feature type="transmembrane region" description="Helical" evidence="3">
    <location>
        <begin position="293"/>
        <end position="315"/>
    </location>
</feature>
<keyword evidence="3" id="KW-1133">Transmembrane helix</keyword>
<gene>
    <name evidence="4" type="ORF">DPMN_074973</name>
</gene>
<dbReference type="Proteomes" id="UP000828390">
    <property type="component" value="Unassembled WGS sequence"/>
</dbReference>
<feature type="compositionally biased region" description="Basic and acidic residues" evidence="2">
    <location>
        <begin position="62"/>
        <end position="79"/>
    </location>
</feature>
<feature type="compositionally biased region" description="Polar residues" evidence="2">
    <location>
        <begin position="161"/>
        <end position="180"/>
    </location>
</feature>
<dbReference type="EMBL" id="JAIWYP010000015">
    <property type="protein sequence ID" value="KAH3700010.1"/>
    <property type="molecule type" value="Genomic_DNA"/>
</dbReference>
<dbReference type="Gene3D" id="1.10.287.1490">
    <property type="match status" value="1"/>
</dbReference>
<feature type="transmembrane region" description="Helical" evidence="3">
    <location>
        <begin position="541"/>
        <end position="559"/>
    </location>
</feature>